<dbReference type="GeneID" id="15011069"/>
<keyword evidence="2" id="KW-1185">Reference proteome</keyword>
<proteinExistence type="predicted"/>
<name>M4QPH5_9CAUD</name>
<reference evidence="1 2" key="1">
    <citation type="submission" date="2010-10" db="EMBL/GenBank/DDBJ databases">
        <title>The Genome Sequence of Synechococcus phage S-SKS1.</title>
        <authorList>
            <consortium name="The Broad Institute Genome Sequencing Platform"/>
            <person name="Henn M.R."/>
            <person name="Clokie M."/>
            <person name="Levin J."/>
            <person name="Malboeuf C."/>
            <person name="Casali M."/>
            <person name="Russ C."/>
            <person name="Lennon N."/>
            <person name="Chapman S.B."/>
            <person name="Erlich R."/>
            <person name="Young S.K."/>
            <person name="Yandava C."/>
            <person name="Zeng Q."/>
            <person name="Alvarado L."/>
            <person name="Anderson S."/>
            <person name="Berlin A."/>
            <person name="Chen Z."/>
            <person name="Freedman E."/>
            <person name="Gellesch M."/>
            <person name="Goldberg J."/>
            <person name="Green L."/>
            <person name="Griggs A."/>
            <person name="Gujja S."/>
            <person name="Heilman E.R."/>
            <person name="Heiman D."/>
            <person name="Hollinger A."/>
            <person name="Howarth C."/>
            <person name="Larson L."/>
            <person name="Mehta T."/>
            <person name="Pearson M."/>
            <person name="Roberts A."/>
            <person name="Ryan E."/>
            <person name="Saif S."/>
            <person name="Shea T."/>
            <person name="Shenoy N."/>
            <person name="Sisk P."/>
            <person name="Stolte C."/>
            <person name="Sykes S."/>
            <person name="White J."/>
            <person name="Haas B."/>
            <person name="Nusbaum C."/>
            <person name="Birren B."/>
        </authorList>
    </citation>
    <scope>NUCLEOTIDE SEQUENCE [LARGE SCALE GENOMIC DNA]</scope>
</reference>
<organism evidence="1 2">
    <name type="scientific">Synechococcus phage S-SKS1</name>
    <dbReference type="NCBI Taxonomy" id="754042"/>
    <lineage>
        <taxon>Viruses</taxon>
        <taxon>Duplodnaviria</taxon>
        <taxon>Heunggongvirae</taxon>
        <taxon>Uroviricota</taxon>
        <taxon>Caudoviricetes</taxon>
        <taxon>Llyrvirus</taxon>
        <taxon>Llyrvirus SSKS1</taxon>
    </lineage>
</organism>
<dbReference type="KEGG" id="vg:15011069"/>
<evidence type="ECO:0000313" key="1">
    <source>
        <dbReference type="EMBL" id="AGH31666.1"/>
    </source>
</evidence>
<accession>M4QPH5</accession>
<protein>
    <submittedName>
        <fullName evidence="1">Uncharacterized protein</fullName>
    </submittedName>
</protein>
<evidence type="ECO:0000313" key="2">
    <source>
        <dbReference type="Proteomes" id="UP000201252"/>
    </source>
</evidence>
<gene>
    <name evidence="1" type="ORF">SWZG_00158</name>
</gene>
<dbReference type="RefSeq" id="YP_007674518.1">
    <property type="nucleotide sequence ID" value="NC_020851.1"/>
</dbReference>
<dbReference type="Proteomes" id="UP000201252">
    <property type="component" value="Segment"/>
</dbReference>
<sequence length="159" mass="17188">MPSIPDRIGGQGVIKVLSNISGSSVSKIVDLSDVDVSSLADGFFLEYNANTSKFITTDTFRFVKNINVTDTTTTQNLDVIGITTFRGDLFVGSDLYVDEYLIYENNFNGPNGVGYFTTEGKLVSSGSTFSAIETSNFILTTDEPTGIVTWTSILDGGEY</sequence>
<dbReference type="EMBL" id="HQ633071">
    <property type="protein sequence ID" value="AGH31666.1"/>
    <property type="molecule type" value="Genomic_DNA"/>
</dbReference>